<organism evidence="3 4">
    <name type="scientific">Microthlaspi erraticum</name>
    <dbReference type="NCBI Taxonomy" id="1685480"/>
    <lineage>
        <taxon>Eukaryota</taxon>
        <taxon>Viridiplantae</taxon>
        <taxon>Streptophyta</taxon>
        <taxon>Embryophyta</taxon>
        <taxon>Tracheophyta</taxon>
        <taxon>Spermatophyta</taxon>
        <taxon>Magnoliopsida</taxon>
        <taxon>eudicotyledons</taxon>
        <taxon>Gunneridae</taxon>
        <taxon>Pentapetalae</taxon>
        <taxon>rosids</taxon>
        <taxon>malvids</taxon>
        <taxon>Brassicales</taxon>
        <taxon>Brassicaceae</taxon>
        <taxon>Coluteocarpeae</taxon>
        <taxon>Microthlaspi</taxon>
    </lineage>
</organism>
<evidence type="ECO:0000256" key="1">
    <source>
        <dbReference type="SAM" id="MobiDB-lite"/>
    </source>
</evidence>
<evidence type="ECO:0000313" key="3">
    <source>
        <dbReference type="EMBL" id="CAA7047805.1"/>
    </source>
</evidence>
<protein>
    <submittedName>
        <fullName evidence="3">Uncharacterized protein</fullName>
    </submittedName>
</protein>
<keyword evidence="4" id="KW-1185">Reference proteome</keyword>
<dbReference type="AlphaFoldDB" id="A0A6D2KHX2"/>
<dbReference type="EMBL" id="CACVBM020001384">
    <property type="protein sequence ID" value="CAA7047805.1"/>
    <property type="molecule type" value="Genomic_DNA"/>
</dbReference>
<gene>
    <name evidence="2" type="ORF">MERR_LOCUS14032</name>
    <name evidence="3" type="ORF">MERR_LOCUS35040</name>
</gene>
<accession>A0A6D2KHX2</accession>
<dbReference type="EMBL" id="CACVBM020001052">
    <property type="protein sequence ID" value="CAA7026797.1"/>
    <property type="molecule type" value="Genomic_DNA"/>
</dbReference>
<feature type="region of interest" description="Disordered" evidence="1">
    <location>
        <begin position="1"/>
        <end position="21"/>
    </location>
</feature>
<reference evidence="3 4" key="1">
    <citation type="submission" date="2020-01" db="EMBL/GenBank/DDBJ databases">
        <authorList>
            <person name="Mishra B."/>
        </authorList>
    </citation>
    <scope>NUCLEOTIDE SEQUENCE [LARGE SCALE GENOMIC DNA]</scope>
</reference>
<evidence type="ECO:0000313" key="2">
    <source>
        <dbReference type="EMBL" id="CAA7026797.1"/>
    </source>
</evidence>
<proteinExistence type="predicted"/>
<name>A0A6D2KHX2_9BRAS</name>
<sequence>MYVSLVHENEESYDDEHGDPEDVHISTRMWTVPEWDVDSFDGYKYHSAEPDELNGAATNARSWGARGFTWSQGLGLCIA</sequence>
<dbReference type="Proteomes" id="UP000467841">
    <property type="component" value="Unassembled WGS sequence"/>
</dbReference>
<evidence type="ECO:0000313" key="4">
    <source>
        <dbReference type="Proteomes" id="UP000467841"/>
    </source>
</evidence>